<accession>A0A183AJN3</accession>
<dbReference type="EMBL" id="UZAN01044245">
    <property type="protein sequence ID" value="VDP80353.1"/>
    <property type="molecule type" value="Genomic_DNA"/>
</dbReference>
<organism evidence="3">
    <name type="scientific">Echinostoma caproni</name>
    <dbReference type="NCBI Taxonomy" id="27848"/>
    <lineage>
        <taxon>Eukaryota</taxon>
        <taxon>Metazoa</taxon>
        <taxon>Spiralia</taxon>
        <taxon>Lophotrochozoa</taxon>
        <taxon>Platyhelminthes</taxon>
        <taxon>Trematoda</taxon>
        <taxon>Digenea</taxon>
        <taxon>Plagiorchiida</taxon>
        <taxon>Echinostomata</taxon>
        <taxon>Echinostomatoidea</taxon>
        <taxon>Echinostomatidae</taxon>
        <taxon>Echinostoma</taxon>
    </lineage>
</organism>
<proteinExistence type="predicted"/>
<reference evidence="3" key="1">
    <citation type="submission" date="2016-06" db="UniProtKB">
        <authorList>
            <consortium name="WormBaseParasite"/>
        </authorList>
    </citation>
    <scope>IDENTIFICATION</scope>
</reference>
<protein>
    <submittedName>
        <fullName evidence="3">MOSC domain-containing protein</fullName>
    </submittedName>
</protein>
<evidence type="ECO:0000313" key="2">
    <source>
        <dbReference type="Proteomes" id="UP000272942"/>
    </source>
</evidence>
<evidence type="ECO:0000313" key="3">
    <source>
        <dbReference type="WBParaSite" id="ECPE_0000718401-mRNA-1"/>
    </source>
</evidence>
<keyword evidence="2" id="KW-1185">Reference proteome</keyword>
<gene>
    <name evidence="1" type="ORF">ECPE_LOCUS7168</name>
</gene>
<reference evidence="1 2" key="2">
    <citation type="submission" date="2018-11" db="EMBL/GenBank/DDBJ databases">
        <authorList>
            <consortium name="Pathogen Informatics"/>
        </authorList>
    </citation>
    <scope>NUCLEOTIDE SEQUENCE [LARGE SCALE GENOMIC DNA]</scope>
    <source>
        <strain evidence="1 2">Egypt</strain>
    </source>
</reference>
<sequence length="92" mass="10262">MVTITDVSSEDLNIEASIASARDRHVFYKLNPIRIARAAGTFGGKQSREFHHNSVNQAINLETKPVDVDFRIGHVFHESGNRFANGDVKIIL</sequence>
<dbReference type="Proteomes" id="UP000272942">
    <property type="component" value="Unassembled WGS sequence"/>
</dbReference>
<dbReference type="WBParaSite" id="ECPE_0000718401-mRNA-1">
    <property type="protein sequence ID" value="ECPE_0000718401-mRNA-1"/>
    <property type="gene ID" value="ECPE_0000718401"/>
</dbReference>
<evidence type="ECO:0000313" key="1">
    <source>
        <dbReference type="EMBL" id="VDP80353.1"/>
    </source>
</evidence>
<dbReference type="AlphaFoldDB" id="A0A183AJN3"/>
<name>A0A183AJN3_9TREM</name>